<feature type="binding site" evidence="8">
    <location>
        <position position="13"/>
    </location>
    <ligand>
        <name>Mg(2+)</name>
        <dbReference type="ChEBI" id="CHEBI:18420"/>
    </ligand>
</feature>
<keyword evidence="11" id="KW-1185">Reference proteome</keyword>
<dbReference type="STRING" id="1072685.IX83_07350"/>
<proteinExistence type="inferred from homology"/>
<gene>
    <name evidence="8" type="primary">acpS</name>
    <name evidence="10" type="ORF">IX83_07350</name>
</gene>
<comment type="cofactor">
    <cofactor evidence="8">
        <name>Mg(2+)</name>
        <dbReference type="ChEBI" id="CHEBI:18420"/>
    </cofactor>
</comment>
<keyword evidence="8" id="KW-0963">Cytoplasm</keyword>
<evidence type="ECO:0000256" key="6">
    <source>
        <dbReference type="ARBA" id="ARBA00023098"/>
    </source>
</evidence>
<accession>A0A077DE62</accession>
<dbReference type="EMBL" id="CP009238">
    <property type="protein sequence ID" value="AIL33135.1"/>
    <property type="molecule type" value="Genomic_DNA"/>
</dbReference>
<evidence type="ECO:0000256" key="7">
    <source>
        <dbReference type="ARBA" id="ARBA00023160"/>
    </source>
</evidence>
<evidence type="ECO:0000256" key="1">
    <source>
        <dbReference type="ARBA" id="ARBA00022516"/>
    </source>
</evidence>
<dbReference type="EC" id="2.7.8.7" evidence="8"/>
<feature type="binding site" evidence="8">
    <location>
        <position position="67"/>
    </location>
    <ligand>
        <name>Mg(2+)</name>
        <dbReference type="ChEBI" id="CHEBI:18420"/>
    </ligand>
</feature>
<dbReference type="Gene3D" id="3.90.470.20">
    <property type="entry name" value="4'-phosphopantetheinyl transferase domain"/>
    <property type="match status" value="1"/>
</dbReference>
<evidence type="ECO:0000313" key="10">
    <source>
        <dbReference type="EMBL" id="AIL33135.1"/>
    </source>
</evidence>
<dbReference type="GO" id="GO:0005737">
    <property type="term" value="C:cytoplasm"/>
    <property type="evidence" value="ECO:0007669"/>
    <property type="project" value="UniProtKB-SubCell"/>
</dbReference>
<dbReference type="eggNOG" id="COG0736">
    <property type="taxonomic scope" value="Bacteria"/>
</dbReference>
<keyword evidence="7 8" id="KW-0275">Fatty acid biosynthesis</keyword>
<evidence type="ECO:0000256" key="4">
    <source>
        <dbReference type="ARBA" id="ARBA00022832"/>
    </source>
</evidence>
<evidence type="ECO:0000256" key="5">
    <source>
        <dbReference type="ARBA" id="ARBA00022842"/>
    </source>
</evidence>
<dbReference type="GO" id="GO:0006633">
    <property type="term" value="P:fatty acid biosynthetic process"/>
    <property type="evidence" value="ECO:0007669"/>
    <property type="project" value="UniProtKB-UniRule"/>
</dbReference>
<keyword evidence="3 8" id="KW-0479">Metal-binding</keyword>
<keyword evidence="1 8" id="KW-0444">Lipid biosynthesis</keyword>
<dbReference type="GO" id="GO:0008897">
    <property type="term" value="F:holo-[acyl-carrier-protein] synthase activity"/>
    <property type="evidence" value="ECO:0007669"/>
    <property type="project" value="UniProtKB-UniRule"/>
</dbReference>
<protein>
    <recommendedName>
        <fullName evidence="8">Holo-[acyl-carrier-protein] synthase</fullName>
        <shortName evidence="8">Holo-ACP synthase</shortName>
        <ecNumber evidence="8">2.7.8.7</ecNumber>
    </recommendedName>
    <alternativeName>
        <fullName evidence="8">4'-phosphopantetheinyl transferase AcpS</fullName>
    </alternativeName>
</protein>
<dbReference type="GO" id="GO:0000287">
    <property type="term" value="F:magnesium ion binding"/>
    <property type="evidence" value="ECO:0007669"/>
    <property type="project" value="UniProtKB-UniRule"/>
</dbReference>
<keyword evidence="6 8" id="KW-0443">Lipid metabolism</keyword>
<dbReference type="OrthoDB" id="517356at2"/>
<organism evidence="10 11">
    <name type="scientific">Basilea psittacipulmonis DSM 24701</name>
    <dbReference type="NCBI Taxonomy" id="1072685"/>
    <lineage>
        <taxon>Bacteria</taxon>
        <taxon>Pseudomonadati</taxon>
        <taxon>Pseudomonadota</taxon>
        <taxon>Betaproteobacteria</taxon>
        <taxon>Burkholderiales</taxon>
        <taxon>Alcaligenaceae</taxon>
        <taxon>Basilea</taxon>
    </lineage>
</organism>
<dbReference type="InterPro" id="IPR008278">
    <property type="entry name" value="4-PPantetheinyl_Trfase_dom"/>
</dbReference>
<dbReference type="Pfam" id="PF01648">
    <property type="entry name" value="ACPS"/>
    <property type="match status" value="1"/>
</dbReference>
<evidence type="ECO:0000313" key="11">
    <source>
        <dbReference type="Proteomes" id="UP000028945"/>
    </source>
</evidence>
<dbReference type="NCBIfam" id="TIGR00556">
    <property type="entry name" value="pantethn_trn"/>
    <property type="match status" value="1"/>
</dbReference>
<dbReference type="Proteomes" id="UP000028945">
    <property type="component" value="Chromosome"/>
</dbReference>
<dbReference type="HOGENOM" id="CLU_089696_3_1_4"/>
<dbReference type="InterPro" id="IPR004568">
    <property type="entry name" value="Ppantetheine-prot_Trfase_dom"/>
</dbReference>
<evidence type="ECO:0000256" key="3">
    <source>
        <dbReference type="ARBA" id="ARBA00022723"/>
    </source>
</evidence>
<dbReference type="SUPFAM" id="SSF56214">
    <property type="entry name" value="4'-phosphopantetheinyl transferase"/>
    <property type="match status" value="1"/>
</dbReference>
<dbReference type="NCBIfam" id="TIGR00516">
    <property type="entry name" value="acpS"/>
    <property type="match status" value="1"/>
</dbReference>
<dbReference type="HAMAP" id="MF_00101">
    <property type="entry name" value="AcpS"/>
    <property type="match status" value="1"/>
</dbReference>
<dbReference type="InterPro" id="IPR002582">
    <property type="entry name" value="ACPS"/>
</dbReference>
<comment type="subcellular location">
    <subcellularLocation>
        <location evidence="8">Cytoplasm</location>
    </subcellularLocation>
</comment>
<keyword evidence="5 8" id="KW-0460">Magnesium</keyword>
<keyword evidence="4 8" id="KW-0276">Fatty acid metabolism</keyword>
<dbReference type="InterPro" id="IPR037143">
    <property type="entry name" value="4-PPantetheinyl_Trfase_dom_sf"/>
</dbReference>
<evidence type="ECO:0000256" key="8">
    <source>
        <dbReference type="HAMAP-Rule" id="MF_00101"/>
    </source>
</evidence>
<name>A0A077DE62_9BURK</name>
<dbReference type="AlphaFoldDB" id="A0A077DE62"/>
<evidence type="ECO:0000259" key="9">
    <source>
        <dbReference type="Pfam" id="PF01648"/>
    </source>
</evidence>
<feature type="domain" description="4'-phosphopantetheinyl transferase" evidence="9">
    <location>
        <begin position="9"/>
        <end position="107"/>
    </location>
</feature>
<reference evidence="10 11" key="1">
    <citation type="journal article" date="2014" name="BMC Genomics">
        <title>A genomic perspective on a new bacterial genus and species from the Alcaligenaceae family, Basilea psittacipulmonis.</title>
        <authorList>
            <person name="Whiteson K.L."/>
            <person name="Hernandez D."/>
            <person name="Lazarevic V."/>
            <person name="Gaia N."/>
            <person name="Farinelli L."/>
            <person name="Francois P."/>
            <person name="Pilo P."/>
            <person name="Frey J."/>
            <person name="Schrenzel J."/>
        </authorList>
    </citation>
    <scope>NUCLEOTIDE SEQUENCE [LARGE SCALE GENOMIC DNA]</scope>
    <source>
        <strain evidence="10 11">DSM 24701</strain>
    </source>
</reference>
<dbReference type="KEGG" id="bpsi:IX83_07350"/>
<comment type="function">
    <text evidence="8">Transfers the 4'-phosphopantetheine moiety from coenzyme A to a Ser of acyl-carrier-protein.</text>
</comment>
<keyword evidence="2 8" id="KW-0808">Transferase</keyword>
<comment type="similarity">
    <text evidence="8">Belongs to the P-Pant transferase superfamily. AcpS family.</text>
</comment>
<comment type="catalytic activity">
    <reaction evidence="8">
        <text>apo-[ACP] + CoA = holo-[ACP] + adenosine 3',5'-bisphosphate + H(+)</text>
        <dbReference type="Rhea" id="RHEA:12068"/>
        <dbReference type="Rhea" id="RHEA-COMP:9685"/>
        <dbReference type="Rhea" id="RHEA-COMP:9690"/>
        <dbReference type="ChEBI" id="CHEBI:15378"/>
        <dbReference type="ChEBI" id="CHEBI:29999"/>
        <dbReference type="ChEBI" id="CHEBI:57287"/>
        <dbReference type="ChEBI" id="CHEBI:58343"/>
        <dbReference type="ChEBI" id="CHEBI:64479"/>
        <dbReference type="EC" id="2.7.8.7"/>
    </reaction>
</comment>
<evidence type="ECO:0000256" key="2">
    <source>
        <dbReference type="ARBA" id="ARBA00022679"/>
    </source>
</evidence>
<sequence length="135" mass="15526">MPCNTMIAGIGTDLLYLHRIEASYERWGQRFLDKVYGPQEQAVFARRYARDKHRGIRYLATRFAVKEAFSKAIGLGIRSPMRWSAVQTLNHESGKPMIVLSEPLKTWYEQKFGSAHVSITDESDLVFAFVLVETR</sequence>